<dbReference type="Proteomes" id="UP000762676">
    <property type="component" value="Unassembled WGS sequence"/>
</dbReference>
<dbReference type="AlphaFoldDB" id="A0AAV4E8G7"/>
<reference evidence="1 2" key="1">
    <citation type="journal article" date="2021" name="Elife">
        <title>Chloroplast acquisition without the gene transfer in kleptoplastic sea slugs, Plakobranchus ocellatus.</title>
        <authorList>
            <person name="Maeda T."/>
            <person name="Takahashi S."/>
            <person name="Yoshida T."/>
            <person name="Shimamura S."/>
            <person name="Takaki Y."/>
            <person name="Nagai Y."/>
            <person name="Toyoda A."/>
            <person name="Suzuki Y."/>
            <person name="Arimoto A."/>
            <person name="Ishii H."/>
            <person name="Satoh N."/>
            <person name="Nishiyama T."/>
            <person name="Hasebe M."/>
            <person name="Maruyama T."/>
            <person name="Minagawa J."/>
            <person name="Obokata J."/>
            <person name="Shigenobu S."/>
        </authorList>
    </citation>
    <scope>NUCLEOTIDE SEQUENCE [LARGE SCALE GENOMIC DNA]</scope>
</reference>
<dbReference type="EMBL" id="BMAT01007092">
    <property type="protein sequence ID" value="GFR57473.1"/>
    <property type="molecule type" value="Genomic_DNA"/>
</dbReference>
<name>A0AAV4E8G7_9GAST</name>
<keyword evidence="2" id="KW-1185">Reference proteome</keyword>
<evidence type="ECO:0000313" key="1">
    <source>
        <dbReference type="EMBL" id="GFR57473.1"/>
    </source>
</evidence>
<evidence type="ECO:0000313" key="2">
    <source>
        <dbReference type="Proteomes" id="UP000762676"/>
    </source>
</evidence>
<proteinExistence type="predicted"/>
<organism evidence="1 2">
    <name type="scientific">Elysia marginata</name>
    <dbReference type="NCBI Taxonomy" id="1093978"/>
    <lineage>
        <taxon>Eukaryota</taxon>
        <taxon>Metazoa</taxon>
        <taxon>Spiralia</taxon>
        <taxon>Lophotrochozoa</taxon>
        <taxon>Mollusca</taxon>
        <taxon>Gastropoda</taxon>
        <taxon>Heterobranchia</taxon>
        <taxon>Euthyneura</taxon>
        <taxon>Panpulmonata</taxon>
        <taxon>Sacoglossa</taxon>
        <taxon>Placobranchoidea</taxon>
        <taxon>Plakobranchidae</taxon>
        <taxon>Elysia</taxon>
    </lineage>
</organism>
<protein>
    <submittedName>
        <fullName evidence="1">Uncharacterized protein</fullName>
    </submittedName>
</protein>
<sequence>MWKTISRLVVKQEQDCYKLTKQACRFDVNARKNVFGLKVTNTRDRLPTKLDDCIYLHDSKNPASMHSSMTTKYTTSQFIQRFNPPTGIENLKIIKGPTAYTDGCSCILV</sequence>
<accession>A0AAV4E8G7</accession>
<gene>
    <name evidence="1" type="ORF">ElyMa_003457700</name>
</gene>
<comment type="caution">
    <text evidence="1">The sequence shown here is derived from an EMBL/GenBank/DDBJ whole genome shotgun (WGS) entry which is preliminary data.</text>
</comment>